<reference evidence="2 3" key="1">
    <citation type="submission" date="2023-02" db="EMBL/GenBank/DDBJ databases">
        <title>LHISI_Scaffold_Assembly.</title>
        <authorList>
            <person name="Stuart O.P."/>
            <person name="Cleave R."/>
            <person name="Magrath M.J.L."/>
            <person name="Mikheyev A.S."/>
        </authorList>
    </citation>
    <scope>NUCLEOTIDE SEQUENCE [LARGE SCALE GENOMIC DNA]</scope>
    <source>
        <strain evidence="2">Daus_M_001</strain>
        <tissue evidence="2">Leg muscle</tissue>
    </source>
</reference>
<protein>
    <submittedName>
        <fullName evidence="2">Uncharacterized protein</fullName>
    </submittedName>
</protein>
<gene>
    <name evidence="2" type="ORF">PR048_003824</name>
</gene>
<dbReference type="EMBL" id="JARBHB010000001">
    <property type="protein sequence ID" value="KAJ8898464.1"/>
    <property type="molecule type" value="Genomic_DNA"/>
</dbReference>
<dbReference type="Proteomes" id="UP001159363">
    <property type="component" value="Chromosome 1"/>
</dbReference>
<organism evidence="2 3">
    <name type="scientific">Dryococelus australis</name>
    <dbReference type="NCBI Taxonomy" id="614101"/>
    <lineage>
        <taxon>Eukaryota</taxon>
        <taxon>Metazoa</taxon>
        <taxon>Ecdysozoa</taxon>
        <taxon>Arthropoda</taxon>
        <taxon>Hexapoda</taxon>
        <taxon>Insecta</taxon>
        <taxon>Pterygota</taxon>
        <taxon>Neoptera</taxon>
        <taxon>Polyneoptera</taxon>
        <taxon>Phasmatodea</taxon>
        <taxon>Verophasmatodea</taxon>
        <taxon>Anareolatae</taxon>
        <taxon>Phasmatidae</taxon>
        <taxon>Eurycanthinae</taxon>
        <taxon>Dryococelus</taxon>
    </lineage>
</organism>
<comment type="caution">
    <text evidence="2">The sequence shown here is derived from an EMBL/GenBank/DDBJ whole genome shotgun (WGS) entry which is preliminary data.</text>
</comment>
<feature type="region of interest" description="Disordered" evidence="1">
    <location>
        <begin position="164"/>
        <end position="192"/>
    </location>
</feature>
<name>A0ABQ9IQ75_9NEOP</name>
<keyword evidence="3" id="KW-1185">Reference proteome</keyword>
<evidence type="ECO:0000313" key="2">
    <source>
        <dbReference type="EMBL" id="KAJ8898464.1"/>
    </source>
</evidence>
<feature type="compositionally biased region" description="Basic and acidic residues" evidence="1">
    <location>
        <begin position="173"/>
        <end position="188"/>
    </location>
</feature>
<accession>A0ABQ9IQ75</accession>
<sequence>MAGKIDSKIQKHEISLVQHFYTGTKIKLDPVSELGSFDLGSGTVLVQPGIGHSAERNLAGWRSGLLRGRGRGRVLGAAAAPAAPALPHCWQQSGAACGSSGVAGAEQSLLSESGMDEGLLEQQATPLQRRDGNTVRRARRSDEALGVRVSVALIAPSRLHLGRGVPTGVHPTRKYDRCNSSRGRESGDPPHGVPLSRLLGNIHVGLAHQPHGDGCGKPQSHQLHTLASDISSLPTHSPIRVPACSVQTCAIGQVTIHTCILRNSAYGVPCHHNFWCRLHTQSRGQWRPHPEPTLRMLSHWTVFPHSLAPLHTCPTEPLLKHSPCTRVNMKVGAAVAQWLGRSPPTTAIRARSPAGSLQDPRIWESCWTMPLAGGLSRDTPAYPALALQLDSPSLVCLIWELRWELLSCWEQVLVVWLDARALLAFAWCCCPSTRTRCSFSPIECTVSPVRRVAAVSAVIGCCLLEKAFSYLTGPLRTRQHRHGSYVIRVHTVNTCRKVIQPIKTGCASAAVLTLHGEAAVQLHEHTPLHGVSGEEDLVWFLQDHVETTQLLRYSPLARRRLTTHTQHALTTWPHTDLWFPLGSVAFHIALRWRHCNSCRADDLTRDGCCYSGLGSARRRGGVRGHTAVPDLARVAMGSLPLNTPTLGHLVETLLPTSRLPGMAGHYSQQLPLTPCDITWQFSHGERLFAAQHWLHPSGTVVTGQQISHYSLRSYRPTLRHLTSSTPPRTACFPATHTITCTDNSPSRNLIVATTYAPTPDKEELVRNLQWLSCSREPSEHFVGVISGNYGKPESGWPDRESNLGPPERESSCLTLRHLGWFRRSWPGGGEGPS</sequence>
<evidence type="ECO:0000313" key="3">
    <source>
        <dbReference type="Proteomes" id="UP001159363"/>
    </source>
</evidence>
<proteinExistence type="predicted"/>
<evidence type="ECO:0000256" key="1">
    <source>
        <dbReference type="SAM" id="MobiDB-lite"/>
    </source>
</evidence>